<accession>A0A2X1PUK8</accession>
<dbReference type="GO" id="GO:0003677">
    <property type="term" value="F:DNA binding"/>
    <property type="evidence" value="ECO:0007669"/>
    <property type="project" value="UniProtKB-KW"/>
</dbReference>
<evidence type="ECO:0000313" key="6">
    <source>
        <dbReference type="Proteomes" id="UP000249936"/>
    </source>
</evidence>
<evidence type="ECO:0000256" key="1">
    <source>
        <dbReference type="ARBA" id="ARBA00023015"/>
    </source>
</evidence>
<dbReference type="PANTHER" id="PTHR40661:SF2">
    <property type="entry name" value="HTH-TYPE TRANSCRIPTIONAL REGULATOR PRTR"/>
    <property type="match status" value="1"/>
</dbReference>
<dbReference type="InterPro" id="IPR039418">
    <property type="entry name" value="LexA-like"/>
</dbReference>
<dbReference type="SUPFAM" id="SSF51306">
    <property type="entry name" value="LexA/Signal peptidase"/>
    <property type="match status" value="1"/>
</dbReference>
<feature type="domain" description="Peptidase S24/S26A/S26B/S26C" evidence="4">
    <location>
        <begin position="1"/>
        <end position="74"/>
    </location>
</feature>
<evidence type="ECO:0000256" key="3">
    <source>
        <dbReference type="ARBA" id="ARBA00023163"/>
    </source>
</evidence>
<proteinExistence type="predicted"/>
<evidence type="ECO:0000313" key="5">
    <source>
        <dbReference type="EMBL" id="SPX40885.1"/>
    </source>
</evidence>
<reference evidence="5 6" key="1">
    <citation type="submission" date="2018-06" db="EMBL/GenBank/DDBJ databases">
        <authorList>
            <consortium name="Pathogen Informatics"/>
            <person name="Doyle S."/>
        </authorList>
    </citation>
    <scope>NUCLEOTIDE SEQUENCE [LARGE SCALE GENOMIC DNA]</scope>
    <source>
        <strain evidence="5 6">NCTC11872</strain>
    </source>
</reference>
<keyword evidence="3" id="KW-0804">Transcription</keyword>
<keyword evidence="2" id="KW-0238">DNA-binding</keyword>
<dbReference type="InterPro" id="IPR015927">
    <property type="entry name" value="Peptidase_S24_S26A/B/C"/>
</dbReference>
<dbReference type="AlphaFoldDB" id="A0A2X1PUK8"/>
<evidence type="ECO:0000256" key="2">
    <source>
        <dbReference type="ARBA" id="ARBA00023125"/>
    </source>
</evidence>
<protein>
    <submittedName>
        <fullName evidence="5">Transcriptional regulator</fullName>
    </submittedName>
</protein>
<dbReference type="CDD" id="cd06529">
    <property type="entry name" value="S24_LexA-like"/>
    <property type="match status" value="1"/>
</dbReference>
<dbReference type="InterPro" id="IPR036286">
    <property type="entry name" value="LexA/Signal_pep-like_sf"/>
</dbReference>
<dbReference type="Gene3D" id="2.10.109.10">
    <property type="entry name" value="Umud Fragment, subunit A"/>
    <property type="match status" value="1"/>
</dbReference>
<keyword evidence="1" id="KW-0805">Transcription regulation</keyword>
<dbReference type="Proteomes" id="UP000249936">
    <property type="component" value="Unassembled WGS sequence"/>
</dbReference>
<evidence type="ECO:0000259" key="4">
    <source>
        <dbReference type="Pfam" id="PF00717"/>
    </source>
</evidence>
<sequence length="86" mass="9778">MEPVIPDGTTVGIDLGNKTIRDGKIYAINHGGLLRIKLLYNMPNEQVKIRSYNTEEHPDEIAELQDISVLGKVFLVFSIIYRKHNN</sequence>
<dbReference type="PANTHER" id="PTHR40661">
    <property type="match status" value="1"/>
</dbReference>
<dbReference type="EMBL" id="UASK01000003">
    <property type="protein sequence ID" value="SPX40885.1"/>
    <property type="molecule type" value="Genomic_DNA"/>
</dbReference>
<organism evidence="5 6">
    <name type="scientific">Haemophilus influenzae</name>
    <dbReference type="NCBI Taxonomy" id="727"/>
    <lineage>
        <taxon>Bacteria</taxon>
        <taxon>Pseudomonadati</taxon>
        <taxon>Pseudomonadota</taxon>
        <taxon>Gammaproteobacteria</taxon>
        <taxon>Pasteurellales</taxon>
        <taxon>Pasteurellaceae</taxon>
        <taxon>Haemophilus</taxon>
    </lineage>
</organism>
<dbReference type="Pfam" id="PF00717">
    <property type="entry name" value="Peptidase_S24"/>
    <property type="match status" value="1"/>
</dbReference>
<name>A0A2X1PUK8_HAEIF</name>
<gene>
    <name evidence="5" type="ORF">NCTC11872_00462</name>
</gene>